<dbReference type="EMBL" id="WNXQ01000003">
    <property type="protein sequence ID" value="MWB77950.1"/>
    <property type="molecule type" value="Genomic_DNA"/>
</dbReference>
<keyword evidence="3" id="KW-0804">Transcription</keyword>
<accession>A0A844WDU8</accession>
<dbReference type="PROSITE" id="PS01124">
    <property type="entry name" value="HTH_ARAC_FAMILY_2"/>
    <property type="match status" value="1"/>
</dbReference>
<name>A0A844WDU8_9RHOB</name>
<dbReference type="Proteomes" id="UP000443843">
    <property type="component" value="Unassembled WGS sequence"/>
</dbReference>
<gene>
    <name evidence="5" type="ORF">GLS40_07945</name>
</gene>
<dbReference type="RefSeq" id="WP_160382202.1">
    <property type="nucleotide sequence ID" value="NZ_WNXQ01000003.1"/>
</dbReference>
<dbReference type="PROSITE" id="PS00041">
    <property type="entry name" value="HTH_ARAC_FAMILY_1"/>
    <property type="match status" value="1"/>
</dbReference>
<keyword evidence="6" id="KW-1185">Reference proteome</keyword>
<dbReference type="InterPro" id="IPR050204">
    <property type="entry name" value="AraC_XylS_family_regulators"/>
</dbReference>
<dbReference type="SMART" id="SM00342">
    <property type="entry name" value="HTH_ARAC"/>
    <property type="match status" value="1"/>
</dbReference>
<keyword evidence="2" id="KW-0238">DNA-binding</keyword>
<evidence type="ECO:0000256" key="2">
    <source>
        <dbReference type="ARBA" id="ARBA00023125"/>
    </source>
</evidence>
<sequence>MDTLTDILRTIRLRGAIQARLVARGRWGIDFAASTRLRFALVTDGACSLVADTSAEATRLRRGDCFLLVGPDPFSLRDQPHSPTRPCAEILDQFTTRRLAEIGHGEESAQLLLGWFTFERGSLDILASLLPPVTCFSLSQSRFRTTEAALELLELEATSTAPGADLIVGRLGDILLVEAIRANLAAAGSHRPGLLALLADPRLARTLHAIHGDASHPWTLGEMAKLAGMSRSAFAARFRSTAGQPAMDYVLSWRMRLATLKLQDANMPLSQVARSVGYEADSAFGRAFKRVIGLSPGAYRQTVLDGTARPWDQTH</sequence>
<protein>
    <submittedName>
        <fullName evidence="5">Helix-turn-helix domain-containing protein</fullName>
    </submittedName>
</protein>
<dbReference type="PANTHER" id="PTHR46796:SF13">
    <property type="entry name" value="HTH-TYPE TRANSCRIPTIONAL ACTIVATOR RHAS"/>
    <property type="match status" value="1"/>
</dbReference>
<evidence type="ECO:0000313" key="6">
    <source>
        <dbReference type="Proteomes" id="UP000443843"/>
    </source>
</evidence>
<dbReference type="Pfam" id="PF12852">
    <property type="entry name" value="Cupin_6"/>
    <property type="match status" value="1"/>
</dbReference>
<evidence type="ECO:0000313" key="5">
    <source>
        <dbReference type="EMBL" id="MWB77950.1"/>
    </source>
</evidence>
<dbReference type="PRINTS" id="PR00032">
    <property type="entry name" value="HTHARAC"/>
</dbReference>
<keyword evidence="1" id="KW-0805">Transcription regulation</keyword>
<reference evidence="5 6" key="1">
    <citation type="submission" date="2019-11" db="EMBL/GenBank/DDBJ databases">
        <title>Pseudooceanicola pacifica sp. nov., isolated from deep-sea sediment of the Pacific Ocean.</title>
        <authorList>
            <person name="Lyu L."/>
        </authorList>
    </citation>
    <scope>NUCLEOTIDE SEQUENCE [LARGE SCALE GENOMIC DNA]</scope>
    <source>
        <strain evidence="5 6">216_PA32_1</strain>
    </source>
</reference>
<feature type="domain" description="HTH araC/xylS-type" evidence="4">
    <location>
        <begin position="204"/>
        <end position="302"/>
    </location>
</feature>
<dbReference type="SUPFAM" id="SSF46689">
    <property type="entry name" value="Homeodomain-like"/>
    <property type="match status" value="2"/>
</dbReference>
<dbReference type="InterPro" id="IPR018060">
    <property type="entry name" value="HTH_AraC"/>
</dbReference>
<dbReference type="InterPro" id="IPR018062">
    <property type="entry name" value="HTH_AraC-typ_CS"/>
</dbReference>
<evidence type="ECO:0000256" key="3">
    <source>
        <dbReference type="ARBA" id="ARBA00023163"/>
    </source>
</evidence>
<dbReference type="InterPro" id="IPR032783">
    <property type="entry name" value="AraC_lig"/>
</dbReference>
<comment type="caution">
    <text evidence="5">The sequence shown here is derived from an EMBL/GenBank/DDBJ whole genome shotgun (WGS) entry which is preliminary data.</text>
</comment>
<dbReference type="Pfam" id="PF12833">
    <property type="entry name" value="HTH_18"/>
    <property type="match status" value="1"/>
</dbReference>
<dbReference type="GO" id="GO:0003700">
    <property type="term" value="F:DNA-binding transcription factor activity"/>
    <property type="evidence" value="ECO:0007669"/>
    <property type="project" value="InterPro"/>
</dbReference>
<organism evidence="5 6">
    <name type="scientific">Pseudooceanicola pacificus</name>
    <dbReference type="NCBI Taxonomy" id="2676438"/>
    <lineage>
        <taxon>Bacteria</taxon>
        <taxon>Pseudomonadati</taxon>
        <taxon>Pseudomonadota</taxon>
        <taxon>Alphaproteobacteria</taxon>
        <taxon>Rhodobacterales</taxon>
        <taxon>Paracoccaceae</taxon>
        <taxon>Pseudooceanicola</taxon>
    </lineage>
</organism>
<dbReference type="Gene3D" id="1.10.10.60">
    <property type="entry name" value="Homeodomain-like"/>
    <property type="match status" value="2"/>
</dbReference>
<evidence type="ECO:0000259" key="4">
    <source>
        <dbReference type="PROSITE" id="PS01124"/>
    </source>
</evidence>
<dbReference type="AlphaFoldDB" id="A0A844WDU8"/>
<dbReference type="GO" id="GO:0043565">
    <property type="term" value="F:sequence-specific DNA binding"/>
    <property type="evidence" value="ECO:0007669"/>
    <property type="project" value="InterPro"/>
</dbReference>
<proteinExistence type="predicted"/>
<dbReference type="InterPro" id="IPR020449">
    <property type="entry name" value="Tscrpt_reg_AraC-type_HTH"/>
</dbReference>
<dbReference type="PANTHER" id="PTHR46796">
    <property type="entry name" value="HTH-TYPE TRANSCRIPTIONAL ACTIVATOR RHAS-RELATED"/>
    <property type="match status" value="1"/>
</dbReference>
<evidence type="ECO:0000256" key="1">
    <source>
        <dbReference type="ARBA" id="ARBA00023015"/>
    </source>
</evidence>
<dbReference type="InterPro" id="IPR009057">
    <property type="entry name" value="Homeodomain-like_sf"/>
</dbReference>